<evidence type="ECO:0000256" key="1">
    <source>
        <dbReference type="SAM" id="Phobius"/>
    </source>
</evidence>
<comment type="caution">
    <text evidence="2">The sequence shown here is derived from an EMBL/GenBank/DDBJ whole genome shotgun (WGS) entry which is preliminary data.</text>
</comment>
<keyword evidence="1" id="KW-0472">Membrane</keyword>
<keyword evidence="1" id="KW-0812">Transmembrane</keyword>
<sequence>MVYEAQQKWLKKTRANDENSQSILAAERCLSESKDSSCWHWLCPFLGLLLLLLLPLLLLACLFLIPECESQYLWTRCAENSIIWRYFYNPLRLVRGERRPPL</sequence>
<evidence type="ECO:0000313" key="3">
    <source>
        <dbReference type="Proteomes" id="UP000316759"/>
    </source>
</evidence>
<dbReference type="EMBL" id="SUNJ01012824">
    <property type="protein sequence ID" value="TPP57737.1"/>
    <property type="molecule type" value="Genomic_DNA"/>
</dbReference>
<organism evidence="2 3">
    <name type="scientific">Fasciola gigantica</name>
    <name type="common">Giant liver fluke</name>
    <dbReference type="NCBI Taxonomy" id="46835"/>
    <lineage>
        <taxon>Eukaryota</taxon>
        <taxon>Metazoa</taxon>
        <taxon>Spiralia</taxon>
        <taxon>Lophotrochozoa</taxon>
        <taxon>Platyhelminthes</taxon>
        <taxon>Trematoda</taxon>
        <taxon>Digenea</taxon>
        <taxon>Plagiorchiida</taxon>
        <taxon>Echinostomata</taxon>
        <taxon>Echinostomatoidea</taxon>
        <taxon>Fasciolidae</taxon>
        <taxon>Fasciola</taxon>
    </lineage>
</organism>
<dbReference type="Proteomes" id="UP000316759">
    <property type="component" value="Unassembled WGS sequence"/>
</dbReference>
<gene>
    <name evidence="2" type="ORF">FGIG_09869</name>
</gene>
<reference evidence="2 3" key="1">
    <citation type="submission" date="2019-04" db="EMBL/GenBank/DDBJ databases">
        <title>Annotation for the trematode Fasciola gigantica.</title>
        <authorList>
            <person name="Choi Y.-J."/>
        </authorList>
    </citation>
    <scope>NUCLEOTIDE SEQUENCE [LARGE SCALE GENOMIC DNA]</scope>
    <source>
        <strain evidence="2">Uganda_cow_1</strain>
    </source>
</reference>
<feature type="transmembrane region" description="Helical" evidence="1">
    <location>
        <begin position="39"/>
        <end position="65"/>
    </location>
</feature>
<keyword evidence="3" id="KW-1185">Reference proteome</keyword>
<protein>
    <submittedName>
        <fullName evidence="2">Uncharacterized protein</fullName>
    </submittedName>
</protein>
<proteinExistence type="predicted"/>
<keyword evidence="1" id="KW-1133">Transmembrane helix</keyword>
<name>A0A504YIJ6_FASGI</name>
<dbReference type="AlphaFoldDB" id="A0A504YIJ6"/>
<accession>A0A504YIJ6</accession>
<evidence type="ECO:0000313" key="2">
    <source>
        <dbReference type="EMBL" id="TPP57737.1"/>
    </source>
</evidence>